<organism evidence="2 3">
    <name type="scientific">Hanseniaspora guilliermondii</name>
    <dbReference type="NCBI Taxonomy" id="56406"/>
    <lineage>
        <taxon>Eukaryota</taxon>
        <taxon>Fungi</taxon>
        <taxon>Dikarya</taxon>
        <taxon>Ascomycota</taxon>
        <taxon>Saccharomycotina</taxon>
        <taxon>Saccharomycetes</taxon>
        <taxon>Saccharomycodales</taxon>
        <taxon>Saccharomycodaceae</taxon>
        <taxon>Hanseniaspora</taxon>
    </lineage>
</organism>
<accession>A0A1L0CII8</accession>
<dbReference type="AlphaFoldDB" id="A0A1L0CII8"/>
<reference evidence="3" key="1">
    <citation type="submission" date="2016-11" db="EMBL/GenBank/DDBJ databases">
        <authorList>
            <person name="Guldener U."/>
        </authorList>
    </citation>
    <scope>NUCLEOTIDE SEQUENCE [LARGE SCALE GENOMIC DNA]</scope>
</reference>
<dbReference type="OrthoDB" id="3971702at2759"/>
<dbReference type="Proteomes" id="UP000183365">
    <property type="component" value="Unassembled WGS sequence"/>
</dbReference>
<evidence type="ECO:0000313" key="3">
    <source>
        <dbReference type="Proteomes" id="UP000183365"/>
    </source>
</evidence>
<proteinExistence type="predicted"/>
<feature type="region of interest" description="Disordered" evidence="1">
    <location>
        <begin position="110"/>
        <end position="152"/>
    </location>
</feature>
<sequence>MEVSSFFKNSIVNSSDYKAIQPQSHHTSENLNNNVYVFNKDAVNETFNSLVAKTEEEYNSLSSISNTENKVKKPAHEATKQEIYLKYMDFKSQILRKFLEYDSFMESIMTEEEKSKTSENNNDTNKTPNKEESMGILKTEDEDAVSKSEKPETGTIKNVTEEAKLKLVQVKRVSPVNLLEIYSIFTSIEVGFKSTKFSEYLKVQKKASANTRKWYRKYFKYFFVVDGILRYLDPNSKLPIEIIKDFEELMILKAYTPLETENESEQKQTSIFPLGTTGKTQFSHEMFLSGTNLVGYSLFLVSVEKNHLIDFVQNLQQIAIKKYGADSVRSELPQVELDELYECLYGSKKPEPLMKLYEYGSYNVNW</sequence>
<evidence type="ECO:0000256" key="1">
    <source>
        <dbReference type="SAM" id="MobiDB-lite"/>
    </source>
</evidence>
<name>A0A1L0CII8_9ASCO</name>
<protein>
    <submittedName>
        <fullName evidence="2">Uncharacterized protein</fullName>
    </submittedName>
</protein>
<dbReference type="EMBL" id="FQNF01000004">
    <property type="protein sequence ID" value="SGZ38121.1"/>
    <property type="molecule type" value="Genomic_DNA"/>
</dbReference>
<keyword evidence="3" id="KW-1185">Reference proteome</keyword>
<dbReference type="VEuPathDB" id="FungiDB:HGUI_00321"/>
<evidence type="ECO:0000313" key="2">
    <source>
        <dbReference type="EMBL" id="SGZ38121.1"/>
    </source>
</evidence>
<gene>
    <name evidence="2" type="ORF">HGUI_00321</name>
</gene>